<evidence type="ECO:0000313" key="4">
    <source>
        <dbReference type="Proteomes" id="UP000249451"/>
    </source>
</evidence>
<protein>
    <submittedName>
        <fullName evidence="3">ABC transporter permease</fullName>
    </submittedName>
</protein>
<accession>A0A2W5CXZ8</accession>
<keyword evidence="2" id="KW-1133">Transmembrane helix</keyword>
<comment type="caution">
    <text evidence="3">The sequence shown here is derived from an EMBL/GenBank/DDBJ whole genome shotgun (WGS) entry which is preliminary data.</text>
</comment>
<dbReference type="EMBL" id="QFNY01000254">
    <property type="protein sequence ID" value="PZO98788.1"/>
    <property type="molecule type" value="Genomic_DNA"/>
</dbReference>
<feature type="transmembrane region" description="Helical" evidence="2">
    <location>
        <begin position="16"/>
        <end position="39"/>
    </location>
</feature>
<keyword evidence="1" id="KW-0813">Transport</keyword>
<keyword evidence="2" id="KW-0472">Membrane</keyword>
<feature type="transmembrane region" description="Helical" evidence="2">
    <location>
        <begin position="217"/>
        <end position="237"/>
    </location>
</feature>
<reference evidence="3 4" key="1">
    <citation type="submission" date="2017-11" db="EMBL/GenBank/DDBJ databases">
        <title>Infants hospitalized years apart are colonized by the same room-sourced microbial strains.</title>
        <authorList>
            <person name="Brooks B."/>
            <person name="Olm M.R."/>
            <person name="Firek B.A."/>
            <person name="Baker R."/>
            <person name="Thomas B.C."/>
            <person name="Morowitz M.J."/>
            <person name="Banfield J.F."/>
        </authorList>
    </citation>
    <scope>NUCLEOTIDE SEQUENCE [LARGE SCALE GENOMIC DNA]</scope>
    <source>
        <strain evidence="3">S2_012_000_R3_87</strain>
    </source>
</reference>
<dbReference type="AlphaFoldDB" id="A0A2W5CXZ8"/>
<keyword evidence="2" id="KW-0812">Transmembrane</keyword>
<proteinExistence type="predicted"/>
<evidence type="ECO:0000313" key="3">
    <source>
        <dbReference type="EMBL" id="PZO98788.1"/>
    </source>
</evidence>
<evidence type="ECO:0000256" key="1">
    <source>
        <dbReference type="ARBA" id="ARBA00022448"/>
    </source>
</evidence>
<gene>
    <name evidence="3" type="ORF">DI609_09780</name>
</gene>
<feature type="transmembrane region" description="Helical" evidence="2">
    <location>
        <begin position="301"/>
        <end position="320"/>
    </location>
</feature>
<dbReference type="Proteomes" id="UP000249451">
    <property type="component" value="Unassembled WGS sequence"/>
</dbReference>
<dbReference type="InterPro" id="IPR051125">
    <property type="entry name" value="ABC-4/HrtB_transporter"/>
</dbReference>
<organism evidence="3 4">
    <name type="scientific">Corynebacterium urealyticum</name>
    <dbReference type="NCBI Taxonomy" id="43771"/>
    <lineage>
        <taxon>Bacteria</taxon>
        <taxon>Bacillati</taxon>
        <taxon>Actinomycetota</taxon>
        <taxon>Actinomycetes</taxon>
        <taxon>Mycobacteriales</taxon>
        <taxon>Corynebacteriaceae</taxon>
        <taxon>Corynebacterium</taxon>
    </lineage>
</organism>
<dbReference type="PANTHER" id="PTHR43738">
    <property type="entry name" value="ABC TRANSPORTER, MEMBRANE PROTEIN"/>
    <property type="match status" value="1"/>
</dbReference>
<sequence>MFQGLKELRSAPSRTALITLTVAMITVMVTFLASLAAGLKYQSVSALQERLGDDQVLVLEDSGTASLSSSRLSESQIDTLREDYGASLLVVARERVDSTPVSVFSSPDIPHGIAQVPSEFEDDALAATSGTPGTITLGGSDFQVERPDRDLYFDHQPVIFVSDADAGSLRVNSLAAVVDAEAIDSAGGAPEGTVALSGDDRWNASASYTGEQLSLNLMINLLYVISALVLGAFFMVWTIQRLRGVAISSALGASRRVLIADSLGQAVVVLAVGILGGLAVTGGVGIALADTLPIDLTAGTMFQPAGILLLAGLAGSALSLRPVLKVSPREAMAAA</sequence>
<name>A0A2W5CXZ8_9CORY</name>
<dbReference type="PANTHER" id="PTHR43738:SF1">
    <property type="entry name" value="HEMIN TRANSPORT SYSTEM PERMEASE PROTEIN HRTB-RELATED"/>
    <property type="match status" value="1"/>
</dbReference>
<evidence type="ECO:0000256" key="2">
    <source>
        <dbReference type="SAM" id="Phobius"/>
    </source>
</evidence>
<feature type="transmembrane region" description="Helical" evidence="2">
    <location>
        <begin position="258"/>
        <end position="289"/>
    </location>
</feature>